<dbReference type="CDD" id="cd02440">
    <property type="entry name" value="AdoMet_MTases"/>
    <property type="match status" value="1"/>
</dbReference>
<dbReference type="AlphaFoldDB" id="A0A9D1G3Z1"/>
<dbReference type="SUPFAM" id="SSF53335">
    <property type="entry name" value="S-adenosyl-L-methionine-dependent methyltransferases"/>
    <property type="match status" value="1"/>
</dbReference>
<reference evidence="3" key="1">
    <citation type="submission" date="2020-10" db="EMBL/GenBank/DDBJ databases">
        <authorList>
            <person name="Gilroy R."/>
        </authorList>
    </citation>
    <scope>NUCLEOTIDE SEQUENCE</scope>
    <source>
        <strain evidence="3">ChiHecec3B27-6122</strain>
    </source>
</reference>
<gene>
    <name evidence="3" type="ORF">IAD42_03900</name>
</gene>
<evidence type="ECO:0000313" key="4">
    <source>
        <dbReference type="Proteomes" id="UP000886876"/>
    </source>
</evidence>
<dbReference type="Pfam" id="PF08241">
    <property type="entry name" value="Methyltransf_11"/>
    <property type="match status" value="1"/>
</dbReference>
<reference evidence="3" key="2">
    <citation type="journal article" date="2021" name="PeerJ">
        <title>Extensive microbial diversity within the chicken gut microbiome revealed by metagenomics and culture.</title>
        <authorList>
            <person name="Gilroy R."/>
            <person name="Ravi A."/>
            <person name="Getino M."/>
            <person name="Pursley I."/>
            <person name="Horton D.L."/>
            <person name="Alikhan N.F."/>
            <person name="Baker D."/>
            <person name="Gharbi K."/>
            <person name="Hall N."/>
            <person name="Watson M."/>
            <person name="Adriaenssens E.M."/>
            <person name="Foster-Nyarko E."/>
            <person name="Jarju S."/>
            <person name="Secka A."/>
            <person name="Antonio M."/>
            <person name="Oren A."/>
            <person name="Chaudhuri R.R."/>
            <person name="La Ragione R."/>
            <person name="Hildebrand F."/>
            <person name="Pallen M.J."/>
        </authorList>
    </citation>
    <scope>NUCLEOTIDE SEQUENCE</scope>
    <source>
        <strain evidence="3">ChiHecec3B27-6122</strain>
    </source>
</reference>
<dbReference type="PANTHER" id="PTHR44068:SF11">
    <property type="entry name" value="GERANYL DIPHOSPHATE 2-C-METHYLTRANSFERASE"/>
    <property type="match status" value="1"/>
</dbReference>
<accession>A0A9D1G3Z1</accession>
<dbReference type="Gene3D" id="3.40.50.150">
    <property type="entry name" value="Vaccinia Virus protein VP39"/>
    <property type="match status" value="1"/>
</dbReference>
<evidence type="ECO:0000259" key="2">
    <source>
        <dbReference type="Pfam" id="PF08241"/>
    </source>
</evidence>
<protein>
    <submittedName>
        <fullName evidence="3">Class I SAM-dependent methyltransferase</fullName>
    </submittedName>
</protein>
<dbReference type="InterPro" id="IPR050447">
    <property type="entry name" value="Erg6_SMT_methyltransf"/>
</dbReference>
<dbReference type="InterPro" id="IPR013216">
    <property type="entry name" value="Methyltransf_11"/>
</dbReference>
<name>A0A9D1G3Z1_9FIRM</name>
<evidence type="ECO:0000256" key="1">
    <source>
        <dbReference type="ARBA" id="ARBA00022679"/>
    </source>
</evidence>
<dbReference type="EMBL" id="DVJS01000093">
    <property type="protein sequence ID" value="HIS97097.1"/>
    <property type="molecule type" value="Genomic_DNA"/>
</dbReference>
<organism evidence="3 4">
    <name type="scientific">Candidatus Scatomorpha pullistercoris</name>
    <dbReference type="NCBI Taxonomy" id="2840929"/>
    <lineage>
        <taxon>Bacteria</taxon>
        <taxon>Bacillati</taxon>
        <taxon>Bacillota</taxon>
        <taxon>Clostridia</taxon>
        <taxon>Eubacteriales</taxon>
        <taxon>Candidatus Scatomorpha</taxon>
    </lineage>
</organism>
<dbReference type="Proteomes" id="UP000886876">
    <property type="component" value="Unassembled WGS sequence"/>
</dbReference>
<sequence>MLRAMIENCCRPRGVYGRLMLRGMNAGHGPMARWALDRAGPGPGRILDIGCGGGANIRRLLRRHPGCRVDGVDYSAESVELSRRLNAGAVADGRCEIVEGDVMSLPFADGTYDAATAFETVYFWPDLTAALREVRRVLRSGGKLLIACEMNDPVKALKWSRHCAAMTVYTSAELVACARAAGFRETKADERGVWTALSAVK</sequence>
<proteinExistence type="predicted"/>
<keyword evidence="1" id="KW-0808">Transferase</keyword>
<comment type="caution">
    <text evidence="3">The sequence shown here is derived from an EMBL/GenBank/DDBJ whole genome shotgun (WGS) entry which is preliminary data.</text>
</comment>
<dbReference type="InterPro" id="IPR029063">
    <property type="entry name" value="SAM-dependent_MTases_sf"/>
</dbReference>
<keyword evidence="3" id="KW-0489">Methyltransferase</keyword>
<dbReference type="GO" id="GO:0008757">
    <property type="term" value="F:S-adenosylmethionine-dependent methyltransferase activity"/>
    <property type="evidence" value="ECO:0007669"/>
    <property type="project" value="InterPro"/>
</dbReference>
<evidence type="ECO:0000313" key="3">
    <source>
        <dbReference type="EMBL" id="HIS97097.1"/>
    </source>
</evidence>
<dbReference type="PANTHER" id="PTHR44068">
    <property type="entry name" value="ZGC:194242"/>
    <property type="match status" value="1"/>
</dbReference>
<dbReference type="GO" id="GO:0032259">
    <property type="term" value="P:methylation"/>
    <property type="evidence" value="ECO:0007669"/>
    <property type="project" value="UniProtKB-KW"/>
</dbReference>
<feature type="domain" description="Methyltransferase type 11" evidence="2">
    <location>
        <begin position="47"/>
        <end position="146"/>
    </location>
</feature>